<accession>A0A261ETT1</accession>
<dbReference type="Gene3D" id="3.40.50.450">
    <property type="match status" value="1"/>
</dbReference>
<evidence type="ECO:0000256" key="2">
    <source>
        <dbReference type="SAM" id="MobiDB-lite"/>
    </source>
</evidence>
<reference evidence="4 5" key="1">
    <citation type="journal article" date="2017" name="BMC Genomics">
        <title>Comparative genomic and phylogenomic analyses of the Bifidobacteriaceae family.</title>
        <authorList>
            <person name="Lugli G.A."/>
            <person name="Milani C."/>
            <person name="Turroni F."/>
            <person name="Duranti S."/>
            <person name="Mancabelli L."/>
            <person name="Mangifesta M."/>
            <person name="Ferrario C."/>
            <person name="Modesto M."/>
            <person name="Mattarelli P."/>
            <person name="Jiri K."/>
            <person name="van Sinderen D."/>
            <person name="Ventura M."/>
        </authorList>
    </citation>
    <scope>NUCLEOTIDE SEQUENCE [LARGE SCALE GENOMIC DNA]</scope>
    <source>
        <strain evidence="4 5">DSM 22924</strain>
    </source>
</reference>
<keyword evidence="5" id="KW-1185">Reference proteome</keyword>
<dbReference type="InterPro" id="IPR003488">
    <property type="entry name" value="DprA"/>
</dbReference>
<comment type="caution">
    <text evidence="4">The sequence shown here is derived from an EMBL/GenBank/DDBJ whole genome shotgun (WGS) entry which is preliminary data.</text>
</comment>
<sequence length="488" mass="53813">MTTRTTQQQSISSPSAEAQARAILTYCINSPDALLYAALLGASSAQILLDTLWQLNSEDTQQKTTTTPAANLDDMFMIGSARWGHRASRHDLEKFHRSVSTWRNRLKSLTNSCHSGLLDWMTHHGDYWIIAPNDPYWPQQLNDLSIRSDWAPPLCLWGMGSQQALTSCSQPLAVVGSRNCNEYGRFVAHQVGLHAARDGHLVVSGGALGADASAHWGALSAQKETSSLRGCTVAVFAGGLNHIGPLHNQQLFQAIKREGGALISELYPETIPEARRFLLRNRIIAGLAHTVIVTQARYRSGALNTATWACELGREVYAAPGSIDTPENTGCNRLIHNGKAMILISATDLHEITHCSHEEVSQARPEDTYSTSNASNESDENNFSKEPKKPPHSATKTHSQDQRYVSVSSKPLTDKQEELLRMLDLCSRQGIDPTCENIVAVMNKSDGKTHKLHNVIHLAGEMELLGLVRIENSMLYPMRQEQPIQSEN</sequence>
<comment type="similarity">
    <text evidence="1">Belongs to the DprA/Smf family.</text>
</comment>
<dbReference type="GO" id="GO:0009294">
    <property type="term" value="P:DNA-mediated transformation"/>
    <property type="evidence" value="ECO:0007669"/>
    <property type="project" value="InterPro"/>
</dbReference>
<dbReference type="EMBL" id="MWWS01000004">
    <property type="protein sequence ID" value="OZG50056.1"/>
    <property type="molecule type" value="Genomic_DNA"/>
</dbReference>
<name>A0A261ETT1_9BIFI</name>
<dbReference type="PANTHER" id="PTHR43022:SF1">
    <property type="entry name" value="PROTEIN SMF"/>
    <property type="match status" value="1"/>
</dbReference>
<evidence type="ECO:0000256" key="1">
    <source>
        <dbReference type="ARBA" id="ARBA00006525"/>
    </source>
</evidence>
<feature type="domain" description="Smf/DprA SLOG" evidence="3">
    <location>
        <begin position="129"/>
        <end position="351"/>
    </location>
</feature>
<evidence type="ECO:0000259" key="3">
    <source>
        <dbReference type="Pfam" id="PF02481"/>
    </source>
</evidence>
<feature type="compositionally biased region" description="Polar residues" evidence="2">
    <location>
        <begin position="394"/>
        <end position="410"/>
    </location>
</feature>
<dbReference type="SUPFAM" id="SSF102405">
    <property type="entry name" value="MCP/YpsA-like"/>
    <property type="match status" value="1"/>
</dbReference>
<feature type="region of interest" description="Disordered" evidence="2">
    <location>
        <begin position="356"/>
        <end position="410"/>
    </location>
</feature>
<evidence type="ECO:0000313" key="5">
    <source>
        <dbReference type="Proteomes" id="UP000216004"/>
    </source>
</evidence>
<dbReference type="RefSeq" id="WP_094722592.1">
    <property type="nucleotide sequence ID" value="NZ_MWWS01000004.1"/>
</dbReference>
<protein>
    <submittedName>
        <fullName evidence="4">DNA processing protein DprA</fullName>
    </submittedName>
</protein>
<dbReference type="AlphaFoldDB" id="A0A261ETT1"/>
<proteinExistence type="inferred from homology"/>
<dbReference type="OrthoDB" id="9785707at2"/>
<gene>
    <name evidence="4" type="ORF">BOCO_0573</name>
</gene>
<organism evidence="4 5">
    <name type="scientific">Bombiscardovia coagulans</name>
    <dbReference type="NCBI Taxonomy" id="686666"/>
    <lineage>
        <taxon>Bacteria</taxon>
        <taxon>Bacillati</taxon>
        <taxon>Actinomycetota</taxon>
        <taxon>Actinomycetes</taxon>
        <taxon>Bifidobacteriales</taxon>
        <taxon>Bifidobacteriaceae</taxon>
        <taxon>Bombiscardovia</taxon>
    </lineage>
</organism>
<feature type="compositionally biased region" description="Basic and acidic residues" evidence="2">
    <location>
        <begin position="356"/>
        <end position="367"/>
    </location>
</feature>
<dbReference type="InterPro" id="IPR057666">
    <property type="entry name" value="DrpA_SLOG"/>
</dbReference>
<dbReference type="Proteomes" id="UP000216004">
    <property type="component" value="Unassembled WGS sequence"/>
</dbReference>
<dbReference type="Pfam" id="PF02481">
    <property type="entry name" value="DNA_processg_A"/>
    <property type="match status" value="1"/>
</dbReference>
<evidence type="ECO:0000313" key="4">
    <source>
        <dbReference type="EMBL" id="OZG50056.1"/>
    </source>
</evidence>
<dbReference type="PANTHER" id="PTHR43022">
    <property type="entry name" value="PROTEIN SMF"/>
    <property type="match status" value="1"/>
</dbReference>